<gene>
    <name evidence="2" type="ORF">KP78_31240</name>
</gene>
<dbReference type="RefSeq" id="WP_041090071.1">
    <property type="nucleotide sequence ID" value="NZ_JXRP01000019.1"/>
</dbReference>
<evidence type="ECO:0000313" key="2">
    <source>
        <dbReference type="EMBL" id="KIL44160.1"/>
    </source>
</evidence>
<dbReference type="Proteomes" id="UP000031938">
    <property type="component" value="Unassembled WGS sequence"/>
</dbReference>
<accession>A0A0C2R1H9</accession>
<sequence length="188" mass="21948">MKVLTISGYKSQEIGVFKQTDPALFYIKKAIKQILLQRIEEGLEWVIISGQLGVELWAGEVVLELKELYPNLSLAILTAYADHELKWNEANQEMYKQIANQADFVEAISKKPYENPQQLSNKNKFLITKSDGLLMVYDEEHDGSPKYLWQLAKQYQENHSYEIIQVTFQDLQLIVEEEQWNNRSFNTD</sequence>
<organism evidence="2 3">
    <name type="scientific">Jeotgalibacillus soli</name>
    <dbReference type="NCBI Taxonomy" id="889306"/>
    <lineage>
        <taxon>Bacteria</taxon>
        <taxon>Bacillati</taxon>
        <taxon>Bacillota</taxon>
        <taxon>Bacilli</taxon>
        <taxon>Bacillales</taxon>
        <taxon>Caryophanaceae</taxon>
        <taxon>Jeotgalibacillus</taxon>
    </lineage>
</organism>
<dbReference type="OrthoDB" id="2301957at2"/>
<dbReference type="InterPro" id="IPR010697">
    <property type="entry name" value="YspA"/>
</dbReference>
<reference evidence="2 3" key="1">
    <citation type="submission" date="2015-01" db="EMBL/GenBank/DDBJ databases">
        <title>Genome sequencing of Jeotgalibacillus soli.</title>
        <authorList>
            <person name="Goh K.M."/>
            <person name="Chan K.-G."/>
            <person name="Yaakop A.S."/>
            <person name="Ee R."/>
            <person name="Gan H.M."/>
            <person name="Chan C.S."/>
        </authorList>
    </citation>
    <scope>NUCLEOTIDE SEQUENCE [LARGE SCALE GENOMIC DNA]</scope>
    <source>
        <strain evidence="2 3">P9</strain>
    </source>
</reference>
<name>A0A0C2R1H9_9BACL</name>
<dbReference type="SUPFAM" id="SSF102405">
    <property type="entry name" value="MCP/YpsA-like"/>
    <property type="match status" value="1"/>
</dbReference>
<evidence type="ECO:0000256" key="1">
    <source>
        <dbReference type="HAMAP-Rule" id="MF_01575"/>
    </source>
</evidence>
<dbReference type="PANTHER" id="PTHR38440:SF1">
    <property type="entry name" value="UPF0398 PROTEIN SPR0331"/>
    <property type="match status" value="1"/>
</dbReference>
<dbReference type="NCBIfam" id="NF010181">
    <property type="entry name" value="PRK13660.1"/>
    <property type="match status" value="1"/>
</dbReference>
<dbReference type="PATRIC" id="fig|889306.3.peg.3137"/>
<proteinExistence type="inferred from homology"/>
<dbReference type="AlphaFoldDB" id="A0A0C2R1H9"/>
<dbReference type="Gene3D" id="3.40.50.450">
    <property type="match status" value="1"/>
</dbReference>
<comment type="caution">
    <text evidence="2">The sequence shown here is derived from an EMBL/GenBank/DDBJ whole genome shotgun (WGS) entry which is preliminary data.</text>
</comment>
<dbReference type="HAMAP" id="MF_01575">
    <property type="entry name" value="UPF0398"/>
    <property type="match status" value="1"/>
</dbReference>
<dbReference type="PIRSF" id="PIRSF021290">
    <property type="entry name" value="DUF1273"/>
    <property type="match status" value="1"/>
</dbReference>
<dbReference type="PANTHER" id="PTHR38440">
    <property type="entry name" value="UPF0398 PROTEIN YPSA"/>
    <property type="match status" value="1"/>
</dbReference>
<dbReference type="STRING" id="889306.KP78_31240"/>
<keyword evidence="3" id="KW-1185">Reference proteome</keyword>
<comment type="similarity">
    <text evidence="1">Belongs to the UPF0398 family.</text>
</comment>
<evidence type="ECO:0000313" key="3">
    <source>
        <dbReference type="Proteomes" id="UP000031938"/>
    </source>
</evidence>
<protein>
    <recommendedName>
        <fullName evidence="1">UPF0398 protein KP78_31240</fullName>
    </recommendedName>
</protein>
<dbReference type="Pfam" id="PF06908">
    <property type="entry name" value="YpsA"/>
    <property type="match status" value="1"/>
</dbReference>
<dbReference type="EMBL" id="JXRP01000019">
    <property type="protein sequence ID" value="KIL44160.1"/>
    <property type="molecule type" value="Genomic_DNA"/>
</dbReference>